<dbReference type="InterPro" id="IPR001128">
    <property type="entry name" value="Cyt_P450"/>
</dbReference>
<evidence type="ECO:0000256" key="5">
    <source>
        <dbReference type="ARBA" id="ARBA00010617"/>
    </source>
</evidence>
<dbReference type="OMA" id="QDHCVLL"/>
<dbReference type="GO" id="GO:0004497">
    <property type="term" value="F:monooxygenase activity"/>
    <property type="evidence" value="ECO:0007669"/>
    <property type="project" value="UniProtKB-KW"/>
</dbReference>
<evidence type="ECO:0000256" key="12">
    <source>
        <dbReference type="ARBA" id="ARBA00023033"/>
    </source>
</evidence>
<dbReference type="GO" id="GO:0020037">
    <property type="term" value="F:heme binding"/>
    <property type="evidence" value="ECO:0007669"/>
    <property type="project" value="InterPro"/>
</dbReference>
<comment type="function">
    <text evidence="2">May be involved in the metabolism of insect hormones and in the breakdown of synthetic insecticides.</text>
</comment>
<keyword evidence="6 14" id="KW-0349">Heme</keyword>
<evidence type="ECO:0000256" key="1">
    <source>
        <dbReference type="ARBA" id="ARBA00001971"/>
    </source>
</evidence>
<evidence type="ECO:0000256" key="8">
    <source>
        <dbReference type="ARBA" id="ARBA00022824"/>
    </source>
</evidence>
<keyword evidence="16" id="KW-1185">Reference proteome</keyword>
<dbReference type="RefSeq" id="XP_014257090.1">
    <property type="nucleotide sequence ID" value="XM_014401604.2"/>
</dbReference>
<feature type="binding site" description="axial binding residue" evidence="14">
    <location>
        <position position="442"/>
    </location>
    <ligand>
        <name>heme</name>
        <dbReference type="ChEBI" id="CHEBI:30413"/>
    </ligand>
    <ligandPart>
        <name>Fe</name>
        <dbReference type="ChEBI" id="CHEBI:18248"/>
    </ligandPart>
</feature>
<comment type="subcellular location">
    <subcellularLocation>
        <location evidence="4">Endoplasmic reticulum membrane</location>
        <topology evidence="4">Peripheral membrane protein</topology>
    </subcellularLocation>
    <subcellularLocation>
        <location evidence="3">Microsome membrane</location>
        <topology evidence="3">Peripheral membrane protein</topology>
    </subcellularLocation>
</comment>
<dbReference type="CDD" id="cd11056">
    <property type="entry name" value="CYP6-like"/>
    <property type="match status" value="1"/>
</dbReference>
<dbReference type="InterPro" id="IPR050476">
    <property type="entry name" value="Insect_CytP450_Detox"/>
</dbReference>
<dbReference type="PRINTS" id="PR00385">
    <property type="entry name" value="P450"/>
</dbReference>
<keyword evidence="12" id="KW-0503">Monooxygenase</keyword>
<name>A0A8I6S5B0_CIMLE</name>
<dbReference type="GO" id="GO:0005506">
    <property type="term" value="F:iron ion binding"/>
    <property type="evidence" value="ECO:0007669"/>
    <property type="project" value="InterPro"/>
</dbReference>
<dbReference type="PANTHER" id="PTHR24292:SF54">
    <property type="entry name" value="CYP9F3-RELATED"/>
    <property type="match status" value="1"/>
</dbReference>
<reference evidence="15" key="1">
    <citation type="submission" date="2022-01" db="UniProtKB">
        <authorList>
            <consortium name="EnsemblMetazoa"/>
        </authorList>
    </citation>
    <scope>IDENTIFICATION</scope>
</reference>
<dbReference type="GeneID" id="106670925"/>
<comment type="cofactor">
    <cofactor evidence="1 14">
        <name>heme</name>
        <dbReference type="ChEBI" id="CHEBI:30413"/>
    </cofactor>
</comment>
<dbReference type="InterPro" id="IPR002403">
    <property type="entry name" value="Cyt_P450_E_grp-IV"/>
</dbReference>
<keyword evidence="11 14" id="KW-0408">Iron</keyword>
<keyword evidence="7 14" id="KW-0479">Metal-binding</keyword>
<sequence length="502" mass="57315">MLSAILMLAVFAVAIYFWLTRDYDYWKRQGVPCMEPRAPFGNIADLVLMKKTAGEVYRDIYRQFPGMQAGGFFKFFEPTLILRDPELVKAVMVKDFSKFPNNDFQISKEVDPLLAINPFAVQGPEWREIRAIQLPAQSSSKLKVMVPDMINCCTQMIKHIRNNINQSFEAKDISSCYTGDTVAACAFGLKSDAFSKREEAFGAVTSGEVFGANYLANFSILCAMVAPTLGKLLKLRVIHKEVEDYFVKVIAAASEYRIKNGVKRNDFLQQLIDTNTKSVNGKPVYDDVEMAGHCMTFYMDGYETTSILLSFTLYELAAHPEIQETLREEIFAVSADINEFDTTKINRMSYLDNVISESLRLHPPLQSITRVCTQSTSLFASDGKEYKIRKGMSVVIPIYALHTDPEYFEDPEEYRPERFSNDNRDLIRKFTYVPYGEGPRICIGIRFALIQVKLAIISILLNYRIMLRDKLKGPLRLDPMCMFLSTSKDGLWIKFEKLKLNK</sequence>
<dbReference type="KEGG" id="clec:106670925"/>
<keyword evidence="8" id="KW-0256">Endoplasmic reticulum</keyword>
<keyword evidence="10" id="KW-0560">Oxidoreductase</keyword>
<evidence type="ECO:0008006" key="17">
    <source>
        <dbReference type="Google" id="ProtNLM"/>
    </source>
</evidence>
<evidence type="ECO:0000256" key="2">
    <source>
        <dbReference type="ARBA" id="ARBA00003690"/>
    </source>
</evidence>
<dbReference type="Gene3D" id="1.10.630.10">
    <property type="entry name" value="Cytochrome P450"/>
    <property type="match status" value="1"/>
</dbReference>
<dbReference type="AlphaFoldDB" id="A0A8I6S5B0"/>
<keyword evidence="13" id="KW-0472">Membrane</keyword>
<evidence type="ECO:0000256" key="13">
    <source>
        <dbReference type="ARBA" id="ARBA00023136"/>
    </source>
</evidence>
<dbReference type="GO" id="GO:0005789">
    <property type="term" value="C:endoplasmic reticulum membrane"/>
    <property type="evidence" value="ECO:0007669"/>
    <property type="project" value="UniProtKB-SubCell"/>
</dbReference>
<evidence type="ECO:0000256" key="11">
    <source>
        <dbReference type="ARBA" id="ARBA00023004"/>
    </source>
</evidence>
<dbReference type="Pfam" id="PF00067">
    <property type="entry name" value="p450"/>
    <property type="match status" value="1"/>
</dbReference>
<dbReference type="SMR" id="A0A8I6S5B0"/>
<dbReference type="SUPFAM" id="SSF48264">
    <property type="entry name" value="Cytochrome P450"/>
    <property type="match status" value="1"/>
</dbReference>
<evidence type="ECO:0000256" key="10">
    <source>
        <dbReference type="ARBA" id="ARBA00023002"/>
    </source>
</evidence>
<evidence type="ECO:0000256" key="6">
    <source>
        <dbReference type="ARBA" id="ARBA00022617"/>
    </source>
</evidence>
<dbReference type="InterPro" id="IPR036396">
    <property type="entry name" value="Cyt_P450_sf"/>
</dbReference>
<evidence type="ECO:0000313" key="16">
    <source>
        <dbReference type="Proteomes" id="UP000494040"/>
    </source>
</evidence>
<evidence type="ECO:0000313" key="15">
    <source>
        <dbReference type="EnsemblMetazoa" id="XP_014257090.1"/>
    </source>
</evidence>
<dbReference type="GO" id="GO:0016705">
    <property type="term" value="F:oxidoreductase activity, acting on paired donors, with incorporation or reduction of molecular oxygen"/>
    <property type="evidence" value="ECO:0007669"/>
    <property type="project" value="InterPro"/>
</dbReference>
<dbReference type="EnsemblMetazoa" id="XM_014401604.2">
    <property type="protein sequence ID" value="XP_014257090.1"/>
    <property type="gene ID" value="LOC106670925"/>
</dbReference>
<organism evidence="15 16">
    <name type="scientific">Cimex lectularius</name>
    <name type="common">Bed bug</name>
    <name type="synonym">Acanthia lectularia</name>
    <dbReference type="NCBI Taxonomy" id="79782"/>
    <lineage>
        <taxon>Eukaryota</taxon>
        <taxon>Metazoa</taxon>
        <taxon>Ecdysozoa</taxon>
        <taxon>Arthropoda</taxon>
        <taxon>Hexapoda</taxon>
        <taxon>Insecta</taxon>
        <taxon>Pterygota</taxon>
        <taxon>Neoptera</taxon>
        <taxon>Paraneoptera</taxon>
        <taxon>Hemiptera</taxon>
        <taxon>Heteroptera</taxon>
        <taxon>Panheteroptera</taxon>
        <taxon>Cimicomorpha</taxon>
        <taxon>Cimicidae</taxon>
        <taxon>Cimex</taxon>
    </lineage>
</organism>
<dbReference type="Proteomes" id="UP000494040">
    <property type="component" value="Unassembled WGS sequence"/>
</dbReference>
<dbReference type="FunFam" id="1.10.630.10:FF:000042">
    <property type="entry name" value="Cytochrome P450"/>
    <property type="match status" value="1"/>
</dbReference>
<accession>A0A8I6S5B0</accession>
<evidence type="ECO:0000256" key="4">
    <source>
        <dbReference type="ARBA" id="ARBA00004406"/>
    </source>
</evidence>
<dbReference type="OrthoDB" id="2789670at2759"/>
<proteinExistence type="inferred from homology"/>
<evidence type="ECO:0000256" key="7">
    <source>
        <dbReference type="ARBA" id="ARBA00022723"/>
    </source>
</evidence>
<evidence type="ECO:0000256" key="3">
    <source>
        <dbReference type="ARBA" id="ARBA00004174"/>
    </source>
</evidence>
<comment type="similarity">
    <text evidence="5">Belongs to the cytochrome P450 family.</text>
</comment>
<evidence type="ECO:0000256" key="9">
    <source>
        <dbReference type="ARBA" id="ARBA00022848"/>
    </source>
</evidence>
<evidence type="ECO:0000256" key="14">
    <source>
        <dbReference type="PIRSR" id="PIRSR602403-1"/>
    </source>
</evidence>
<protein>
    <recommendedName>
        <fullName evidence="17">Cytochrome P450</fullName>
    </recommendedName>
</protein>
<dbReference type="PRINTS" id="PR00465">
    <property type="entry name" value="EP450IV"/>
</dbReference>
<keyword evidence="9" id="KW-0492">Microsome</keyword>
<dbReference type="PANTHER" id="PTHR24292">
    <property type="entry name" value="CYTOCHROME P450"/>
    <property type="match status" value="1"/>
</dbReference>